<evidence type="ECO:0000313" key="2">
    <source>
        <dbReference type="Proteomes" id="UP000032722"/>
    </source>
</evidence>
<sequence>MRHKIDISNWNIEVKDFFDISKYSHISSNLLINNFINKHHKELGFLVNKIWWYELSGNFEKEEIYNYILSILTMEIDLYHHNFQHRPFEKFWWLNLRYKSLNHFNKIKNRQYQFETKVSNNNLNLSNLFNKIQRTLDGSEKIVAFEEKMKQLQKLLNPKEKECLDQICNKNDACKFSKNKVNTILKSIRQKYNQIDN</sequence>
<dbReference type="EMBL" id="CP011021">
    <property type="protein sequence ID" value="AKA49876.1"/>
    <property type="molecule type" value="Genomic_DNA"/>
</dbReference>
<organism evidence="2">
    <name type="scientific">Mycoplasmopsis gallinacea</name>
    <dbReference type="NCBI Taxonomy" id="29556"/>
    <lineage>
        <taxon>Bacteria</taxon>
        <taxon>Bacillati</taxon>
        <taxon>Mycoplasmatota</taxon>
        <taxon>Mycoplasmoidales</taxon>
        <taxon>Metamycoplasmataceae</taxon>
        <taxon>Mycoplasmopsis</taxon>
    </lineage>
</organism>
<proteinExistence type="predicted"/>
<dbReference type="KEGG" id="mgb:VO56_01175"/>
<gene>
    <name evidence="1" type="ORF">VO56_01175</name>
</gene>
<accession>A0A0D5ZJA3</accession>
<protein>
    <submittedName>
        <fullName evidence="1">Uncharacterized protein</fullName>
    </submittedName>
</protein>
<name>A0A0D5ZJA3_9BACT</name>
<dbReference type="AlphaFoldDB" id="A0A0D5ZJA3"/>
<reference evidence="1 2" key="1">
    <citation type="journal article" date="2015" name="Genome Announc.">
        <title>Complete Genome Sequence of Mycoplasma meleagridis, a Possible Emerging Pathogen in Chickens.</title>
        <authorList>
            <person name="Abolnik C."/>
        </authorList>
    </citation>
    <scope>NUCLEOTIDE SEQUENCE [LARGE SCALE GENOMIC DNA]</scope>
    <source>
        <strain evidence="1 2">B2096 8B</strain>
    </source>
</reference>
<dbReference type="HOGENOM" id="CLU_1407412_0_0_14"/>
<dbReference type="PATRIC" id="fig|29556.3.peg.239"/>
<evidence type="ECO:0000313" key="1">
    <source>
        <dbReference type="EMBL" id="AKA49876.1"/>
    </source>
</evidence>
<dbReference type="Proteomes" id="UP000032722">
    <property type="component" value="Chromosome"/>
</dbReference>